<organism evidence="2 3">
    <name type="scientific">Castanea mollissima</name>
    <name type="common">Chinese chestnut</name>
    <dbReference type="NCBI Taxonomy" id="60419"/>
    <lineage>
        <taxon>Eukaryota</taxon>
        <taxon>Viridiplantae</taxon>
        <taxon>Streptophyta</taxon>
        <taxon>Embryophyta</taxon>
        <taxon>Tracheophyta</taxon>
        <taxon>Spermatophyta</taxon>
        <taxon>Magnoliopsida</taxon>
        <taxon>eudicotyledons</taxon>
        <taxon>Gunneridae</taxon>
        <taxon>Pentapetalae</taxon>
        <taxon>rosids</taxon>
        <taxon>fabids</taxon>
        <taxon>Fagales</taxon>
        <taxon>Fagaceae</taxon>
        <taxon>Castanea</taxon>
    </lineage>
</organism>
<dbReference type="Proteomes" id="UP000737018">
    <property type="component" value="Unassembled WGS sequence"/>
</dbReference>
<dbReference type="SUPFAM" id="SSF81383">
    <property type="entry name" value="F-box domain"/>
    <property type="match status" value="1"/>
</dbReference>
<dbReference type="Pfam" id="PF00646">
    <property type="entry name" value="F-box"/>
    <property type="match status" value="1"/>
</dbReference>
<dbReference type="InterPro" id="IPR036047">
    <property type="entry name" value="F-box-like_dom_sf"/>
</dbReference>
<proteinExistence type="predicted"/>
<dbReference type="PROSITE" id="PS50181">
    <property type="entry name" value="FBOX"/>
    <property type="match status" value="1"/>
</dbReference>
<dbReference type="Gene3D" id="1.20.1280.50">
    <property type="match status" value="1"/>
</dbReference>
<gene>
    <name evidence="2" type="ORF">CMV_004146</name>
</gene>
<sequence length="387" mass="45409">MSDYLPQEVIGEILLELPAKSVLRFRSVCKTWYSLISNSRFANAYLARSNQRSSPYFLFGRRENEKVCFSLHSNPAMDSSDFIEFHPPYENYGPNMTYGYGHFCGWSWSWNDVFQIVGSVNGLICLVDSHHKLYEKYFLWNPSINRTVQLPFVKNLLPAECNYCHGFGYHAPTNEYKVARIMHFDDYIAMVEICALNSSREWHSFKLRTDFYLQGGETSVFMNGRLHWLAQKYHTREDYTRLNFILSFDLGYEIGDENIVYHEVPIPKVFEIKEDQYSLDGAHIAMLNGLLALYGWLDETYDVWVMKEYGVVESWTKLYIIDYGILGRVIGFKKNGEVLVTRNDRDLLLYEPNSQRVIWDLKKNYVSSYFYLDNYVESLVLFDTDGV</sequence>
<dbReference type="InterPro" id="IPR006527">
    <property type="entry name" value="F-box-assoc_dom_typ1"/>
</dbReference>
<name>A0A8J4RFL1_9ROSI</name>
<dbReference type="InterPro" id="IPR017451">
    <property type="entry name" value="F-box-assoc_interact_dom"/>
</dbReference>
<dbReference type="PANTHER" id="PTHR31672:SF13">
    <property type="entry name" value="F-BOX PROTEIN CPR30-LIKE"/>
    <property type="match status" value="1"/>
</dbReference>
<dbReference type="InterPro" id="IPR001810">
    <property type="entry name" value="F-box_dom"/>
</dbReference>
<reference evidence="2" key="1">
    <citation type="submission" date="2020-03" db="EMBL/GenBank/DDBJ databases">
        <title>Castanea mollissima Vanexum genome sequencing.</title>
        <authorList>
            <person name="Staton M."/>
        </authorList>
    </citation>
    <scope>NUCLEOTIDE SEQUENCE</scope>
    <source>
        <tissue evidence="2">Leaf</tissue>
    </source>
</reference>
<dbReference type="EMBL" id="JRKL02000342">
    <property type="protein sequence ID" value="KAF3972336.1"/>
    <property type="molecule type" value="Genomic_DNA"/>
</dbReference>
<protein>
    <recommendedName>
        <fullName evidence="1">F-box domain-containing protein</fullName>
    </recommendedName>
</protein>
<dbReference type="SMART" id="SM00256">
    <property type="entry name" value="FBOX"/>
    <property type="match status" value="1"/>
</dbReference>
<dbReference type="PANTHER" id="PTHR31672">
    <property type="entry name" value="BNACNNG10540D PROTEIN"/>
    <property type="match status" value="1"/>
</dbReference>
<dbReference type="CDD" id="cd22157">
    <property type="entry name" value="F-box_AtFBW1-like"/>
    <property type="match status" value="1"/>
</dbReference>
<dbReference type="Pfam" id="PF07734">
    <property type="entry name" value="FBA_1"/>
    <property type="match status" value="1"/>
</dbReference>
<feature type="domain" description="F-box" evidence="1">
    <location>
        <begin position="1"/>
        <end position="45"/>
    </location>
</feature>
<dbReference type="OrthoDB" id="5314306at2759"/>
<accession>A0A8J4RFL1</accession>
<keyword evidence="3" id="KW-1185">Reference proteome</keyword>
<dbReference type="InterPro" id="IPR050796">
    <property type="entry name" value="SCF_F-box_component"/>
</dbReference>
<evidence type="ECO:0000259" key="1">
    <source>
        <dbReference type="PROSITE" id="PS50181"/>
    </source>
</evidence>
<evidence type="ECO:0000313" key="3">
    <source>
        <dbReference type="Proteomes" id="UP000737018"/>
    </source>
</evidence>
<comment type="caution">
    <text evidence="2">The sequence shown here is derived from an EMBL/GenBank/DDBJ whole genome shotgun (WGS) entry which is preliminary data.</text>
</comment>
<dbReference type="AlphaFoldDB" id="A0A8J4RFL1"/>
<dbReference type="NCBIfam" id="TIGR01640">
    <property type="entry name" value="F_box_assoc_1"/>
    <property type="match status" value="1"/>
</dbReference>
<evidence type="ECO:0000313" key="2">
    <source>
        <dbReference type="EMBL" id="KAF3972336.1"/>
    </source>
</evidence>